<comment type="caution">
    <text evidence="5">The sequence shown here is derived from an EMBL/GenBank/DDBJ whole genome shotgun (WGS) entry which is preliminary data.</text>
</comment>
<dbReference type="EMBL" id="SAEB01000003">
    <property type="protein sequence ID" value="RVD88948.1"/>
    <property type="molecule type" value="Genomic_DNA"/>
</dbReference>
<evidence type="ECO:0000313" key="6">
    <source>
        <dbReference type="Proteomes" id="UP000283090"/>
    </source>
</evidence>
<evidence type="ECO:0000256" key="4">
    <source>
        <dbReference type="SAM" id="Phobius"/>
    </source>
</evidence>
<keyword evidence="4" id="KW-0812">Transmembrane</keyword>
<keyword evidence="4" id="KW-0472">Membrane</keyword>
<evidence type="ECO:0000313" key="5">
    <source>
        <dbReference type="EMBL" id="RVD88948.1"/>
    </source>
</evidence>
<dbReference type="Gene3D" id="2.120.10.80">
    <property type="entry name" value="Kelch-type beta propeller"/>
    <property type="match status" value="1"/>
</dbReference>
<dbReference type="GeneID" id="93585423"/>
<gene>
    <name evidence="5" type="ORF">DFL_003112</name>
</gene>
<keyword evidence="1" id="KW-0880">Kelch repeat</keyword>
<protein>
    <recommendedName>
        <fullName evidence="7">Kelch repeat protein</fullName>
    </recommendedName>
</protein>
<reference evidence="5 6" key="1">
    <citation type="submission" date="2019-01" db="EMBL/GenBank/DDBJ databases">
        <title>Intercellular communication is required for trap formation in the nematode-trapping fungus Duddingtonia flagrans.</title>
        <authorList>
            <person name="Youssar L."/>
            <person name="Wernet V."/>
            <person name="Hensel N."/>
            <person name="Hildebrandt H.-G."/>
            <person name="Fischer R."/>
        </authorList>
    </citation>
    <scope>NUCLEOTIDE SEQUENCE [LARGE SCALE GENOMIC DNA]</scope>
    <source>
        <strain evidence="5 6">CBS H-5679</strain>
    </source>
</reference>
<keyword evidence="6" id="KW-1185">Reference proteome</keyword>
<keyword evidence="4" id="KW-1133">Transmembrane helix</keyword>
<dbReference type="VEuPathDB" id="FungiDB:DFL_003112"/>
<feature type="region of interest" description="Disordered" evidence="3">
    <location>
        <begin position="472"/>
        <end position="491"/>
    </location>
</feature>
<dbReference type="PANTHER" id="PTHR46093">
    <property type="entry name" value="ACYL-COA-BINDING DOMAIN-CONTAINING PROTEIN 5"/>
    <property type="match status" value="1"/>
</dbReference>
<feature type="transmembrane region" description="Helical" evidence="4">
    <location>
        <begin position="387"/>
        <end position="409"/>
    </location>
</feature>
<dbReference type="PANTHER" id="PTHR46093:SF18">
    <property type="entry name" value="FIBRONECTIN TYPE-III DOMAIN-CONTAINING PROTEIN"/>
    <property type="match status" value="1"/>
</dbReference>
<name>A0A437ACY7_ARTFL</name>
<accession>A0A437ACY7</accession>
<evidence type="ECO:0000256" key="3">
    <source>
        <dbReference type="SAM" id="MobiDB-lite"/>
    </source>
</evidence>
<dbReference type="Proteomes" id="UP000283090">
    <property type="component" value="Unassembled WGS sequence"/>
</dbReference>
<dbReference type="Pfam" id="PF24681">
    <property type="entry name" value="Kelch_KLHDC2_KLHL20_DRC7"/>
    <property type="match status" value="1"/>
</dbReference>
<dbReference type="InterPro" id="IPR015915">
    <property type="entry name" value="Kelch-typ_b-propeller"/>
</dbReference>
<evidence type="ECO:0000256" key="2">
    <source>
        <dbReference type="ARBA" id="ARBA00022737"/>
    </source>
</evidence>
<organism evidence="5 6">
    <name type="scientific">Arthrobotrys flagrans</name>
    <name type="common">Nematode-trapping fungus</name>
    <name type="synonym">Trichothecium flagrans</name>
    <dbReference type="NCBI Taxonomy" id="97331"/>
    <lineage>
        <taxon>Eukaryota</taxon>
        <taxon>Fungi</taxon>
        <taxon>Dikarya</taxon>
        <taxon>Ascomycota</taxon>
        <taxon>Pezizomycotina</taxon>
        <taxon>Orbiliomycetes</taxon>
        <taxon>Orbiliales</taxon>
        <taxon>Orbiliaceae</taxon>
        <taxon>Arthrobotrys</taxon>
    </lineage>
</organism>
<dbReference type="SUPFAM" id="SSF117281">
    <property type="entry name" value="Kelch motif"/>
    <property type="match status" value="1"/>
</dbReference>
<dbReference type="OrthoDB" id="10251809at2759"/>
<dbReference type="AlphaFoldDB" id="A0A437ACY7"/>
<evidence type="ECO:0008006" key="7">
    <source>
        <dbReference type="Google" id="ProtNLM"/>
    </source>
</evidence>
<sequence length="508" mass="55021">MAQDSPYKGDPFSTYCALSGQQTLFLGDKLFITGGYYVRTPNRTISAGPWFRILDLQTSFELDRLRNYTEILPPSIYPPTVPIVQNPVFWFDSQTSSIFYSQGAATLEGGIYNDSSQHTSAWPDWGCITDGALTYDAETLVWTNGSIPFGRMDGQGAGVPYRTADGRVVSIIFGGSLNGTPLSMTTVFVHDIANDKWYRQDTNGGDPGSRGFFCSTMVSASDNSSHQILVYSGLPLSGPSTFTDIWALSLPSFTWSLIQANSPILAPGPGPRRHASCDIVNNHILAIFGGRNFDGGDSRNCDTNGNALFLYNLNTFEWLESYDSSDREAYRVPGDVFNDIGGNSSGFATLTAPPGGFSDPEMRALFALTMPTSPAGSGSQSSTNVGAIAGGTIGGVAAVIGLVLLFLFFRRRKSRPVPTPPAGNDPRKYTINGAFEIGNSNQQSQNAYSEVEGDRVSNPYGSVLLNEGQVMEARGREVKPPPVELPAEDALRDPWLKDNIREQRPLLT</sequence>
<keyword evidence="2" id="KW-0677">Repeat</keyword>
<evidence type="ECO:0000256" key="1">
    <source>
        <dbReference type="ARBA" id="ARBA00022441"/>
    </source>
</evidence>
<proteinExistence type="predicted"/>
<dbReference type="RefSeq" id="XP_067494492.1">
    <property type="nucleotide sequence ID" value="XM_067632003.1"/>
</dbReference>